<dbReference type="Proteomes" id="UP001285441">
    <property type="component" value="Unassembled WGS sequence"/>
</dbReference>
<evidence type="ECO:0000256" key="3">
    <source>
        <dbReference type="ARBA" id="ARBA00023002"/>
    </source>
</evidence>
<keyword evidence="2" id="KW-0521">NADP</keyword>
<accession>A0AAE0KA52</accession>
<dbReference type="InterPro" id="IPR057571">
    <property type="entry name" value="SDR_PhqE-like"/>
</dbReference>
<dbReference type="InterPro" id="IPR002347">
    <property type="entry name" value="SDR_fam"/>
</dbReference>
<dbReference type="GO" id="GO:0016491">
    <property type="term" value="F:oxidoreductase activity"/>
    <property type="evidence" value="ECO:0007669"/>
    <property type="project" value="UniProtKB-KW"/>
</dbReference>
<dbReference type="EMBL" id="JAULSW010000008">
    <property type="protein sequence ID" value="KAK3372332.1"/>
    <property type="molecule type" value="Genomic_DNA"/>
</dbReference>
<dbReference type="PANTHER" id="PTHR43477">
    <property type="entry name" value="DIHYDROANTICAPSIN 7-DEHYDROGENASE"/>
    <property type="match status" value="1"/>
</dbReference>
<dbReference type="InterPro" id="IPR051122">
    <property type="entry name" value="SDR_DHRS6-like"/>
</dbReference>
<dbReference type="InterPro" id="IPR036291">
    <property type="entry name" value="NAD(P)-bd_dom_sf"/>
</dbReference>
<reference evidence="4" key="1">
    <citation type="journal article" date="2023" name="Mol. Phylogenet. Evol.">
        <title>Genome-scale phylogeny and comparative genomics of the fungal order Sordariales.</title>
        <authorList>
            <person name="Hensen N."/>
            <person name="Bonometti L."/>
            <person name="Westerberg I."/>
            <person name="Brannstrom I.O."/>
            <person name="Guillou S."/>
            <person name="Cros-Aarteil S."/>
            <person name="Calhoun S."/>
            <person name="Haridas S."/>
            <person name="Kuo A."/>
            <person name="Mondo S."/>
            <person name="Pangilinan J."/>
            <person name="Riley R."/>
            <person name="LaButti K."/>
            <person name="Andreopoulos B."/>
            <person name="Lipzen A."/>
            <person name="Chen C."/>
            <person name="Yan M."/>
            <person name="Daum C."/>
            <person name="Ng V."/>
            <person name="Clum A."/>
            <person name="Steindorff A."/>
            <person name="Ohm R.A."/>
            <person name="Martin F."/>
            <person name="Silar P."/>
            <person name="Natvig D.O."/>
            <person name="Lalanne C."/>
            <person name="Gautier V."/>
            <person name="Ament-Velasquez S.L."/>
            <person name="Kruys A."/>
            <person name="Hutchinson M.I."/>
            <person name="Powell A.J."/>
            <person name="Barry K."/>
            <person name="Miller A.N."/>
            <person name="Grigoriev I.V."/>
            <person name="Debuchy R."/>
            <person name="Gladieux P."/>
            <person name="Hiltunen Thoren M."/>
            <person name="Johannesson H."/>
        </authorList>
    </citation>
    <scope>NUCLEOTIDE SEQUENCE</scope>
    <source>
        <strain evidence="4">CBS 232.78</strain>
    </source>
</reference>
<dbReference type="SUPFAM" id="SSF51735">
    <property type="entry name" value="NAD(P)-binding Rossmann-fold domains"/>
    <property type="match status" value="1"/>
</dbReference>
<evidence type="ECO:0000313" key="4">
    <source>
        <dbReference type="EMBL" id="KAK3372332.1"/>
    </source>
</evidence>
<keyword evidence="3" id="KW-0560">Oxidoreductase</keyword>
<dbReference type="CDD" id="cd05233">
    <property type="entry name" value="SDR_c"/>
    <property type="match status" value="1"/>
</dbReference>
<proteinExistence type="inferred from homology"/>
<gene>
    <name evidence="4" type="ORF">B0H63DRAFT_292304</name>
</gene>
<dbReference type="AlphaFoldDB" id="A0AAE0KA52"/>
<dbReference type="Gene3D" id="3.40.50.720">
    <property type="entry name" value="NAD(P)-binding Rossmann-like Domain"/>
    <property type="match status" value="1"/>
</dbReference>
<reference evidence="4" key="2">
    <citation type="submission" date="2023-06" db="EMBL/GenBank/DDBJ databases">
        <authorList>
            <consortium name="Lawrence Berkeley National Laboratory"/>
            <person name="Haridas S."/>
            <person name="Hensen N."/>
            <person name="Bonometti L."/>
            <person name="Westerberg I."/>
            <person name="Brannstrom I.O."/>
            <person name="Guillou S."/>
            <person name="Cros-Aarteil S."/>
            <person name="Calhoun S."/>
            <person name="Kuo A."/>
            <person name="Mondo S."/>
            <person name="Pangilinan J."/>
            <person name="Riley R."/>
            <person name="LaButti K."/>
            <person name="Andreopoulos B."/>
            <person name="Lipzen A."/>
            <person name="Chen C."/>
            <person name="Yanf M."/>
            <person name="Daum C."/>
            <person name="Ng V."/>
            <person name="Clum A."/>
            <person name="Steindorff A."/>
            <person name="Ohm R."/>
            <person name="Martin F."/>
            <person name="Silar P."/>
            <person name="Natvig D."/>
            <person name="Lalanne C."/>
            <person name="Gautier V."/>
            <person name="Ament-velasquez S.L."/>
            <person name="Kruys A."/>
            <person name="Hutchinson M.I."/>
            <person name="Powell A.J."/>
            <person name="Barry K."/>
            <person name="Miller A.N."/>
            <person name="Grigoriev I.V."/>
            <person name="Debuchy R."/>
            <person name="Gladieux P."/>
            <person name="Thoren M.H."/>
            <person name="Johannesson H."/>
        </authorList>
    </citation>
    <scope>NUCLEOTIDE SEQUENCE</scope>
    <source>
        <strain evidence="4">CBS 232.78</strain>
    </source>
</reference>
<organism evidence="4 5">
    <name type="scientific">Podospora didyma</name>
    <dbReference type="NCBI Taxonomy" id="330526"/>
    <lineage>
        <taxon>Eukaryota</taxon>
        <taxon>Fungi</taxon>
        <taxon>Dikarya</taxon>
        <taxon>Ascomycota</taxon>
        <taxon>Pezizomycotina</taxon>
        <taxon>Sordariomycetes</taxon>
        <taxon>Sordariomycetidae</taxon>
        <taxon>Sordariales</taxon>
        <taxon>Podosporaceae</taxon>
        <taxon>Podospora</taxon>
    </lineage>
</organism>
<sequence>MAPNTYRKLQDKHVLVIGGSSGIGAGVAEAAVASGARVTISSSSQTKVDSVVNRLATDYPESSVCGLASDLSKPTVEADLDALFAAAKSAQGGVVVNHVVYTAGDILTLGGLDAVSVEAINKATHMRMTVPILLAKVAGRHLPKERFSSITITSGSVVDKPGKGWAVIGFLAGGLVSVVRALAVDLAPIRVNVVKPGFVATPLWNDLMSQEEIDAVVTDTEATKLLTGKFGTPEDVAEAYLWLLKDANVTGSVASTDGGQLLA</sequence>
<evidence type="ECO:0000256" key="1">
    <source>
        <dbReference type="ARBA" id="ARBA00006484"/>
    </source>
</evidence>
<keyword evidence="5" id="KW-1185">Reference proteome</keyword>
<evidence type="ECO:0000256" key="2">
    <source>
        <dbReference type="ARBA" id="ARBA00022857"/>
    </source>
</evidence>
<dbReference type="PRINTS" id="PR00081">
    <property type="entry name" value="GDHRDH"/>
</dbReference>
<evidence type="ECO:0000313" key="5">
    <source>
        <dbReference type="Proteomes" id="UP001285441"/>
    </source>
</evidence>
<comment type="caution">
    <text evidence="4">The sequence shown here is derived from an EMBL/GenBank/DDBJ whole genome shotgun (WGS) entry which is preliminary data.</text>
</comment>
<comment type="similarity">
    <text evidence="1">Belongs to the short-chain dehydrogenases/reductases (SDR) family.</text>
</comment>
<protein>
    <submittedName>
        <fullName evidence="4">Uncharacterized protein</fullName>
    </submittedName>
</protein>
<dbReference type="Pfam" id="PF23441">
    <property type="entry name" value="SDR"/>
    <property type="match status" value="1"/>
</dbReference>
<dbReference type="PANTHER" id="PTHR43477:SF1">
    <property type="entry name" value="DIHYDROANTICAPSIN 7-DEHYDROGENASE"/>
    <property type="match status" value="1"/>
</dbReference>
<name>A0AAE0KA52_9PEZI</name>